<comment type="caution">
    <text evidence="11">The sequence shown here is derived from an EMBL/GenBank/DDBJ whole genome shotgun (WGS) entry which is preliminary data.</text>
</comment>
<feature type="region of interest" description="Disordered" evidence="8">
    <location>
        <begin position="226"/>
        <end position="286"/>
    </location>
</feature>
<dbReference type="GO" id="GO:0032807">
    <property type="term" value="C:DNA ligase IV complex"/>
    <property type="evidence" value="ECO:0007669"/>
    <property type="project" value="TreeGrafter"/>
</dbReference>
<dbReference type="InterPro" id="IPR052287">
    <property type="entry name" value="NHEJ_factor"/>
</dbReference>
<dbReference type="InterPro" id="IPR038051">
    <property type="entry name" value="XRCC4-like_N_sf"/>
</dbReference>
<dbReference type="Pfam" id="PF09302">
    <property type="entry name" value="XLF"/>
    <property type="match status" value="1"/>
</dbReference>
<dbReference type="Pfam" id="PF21928">
    <property type="entry name" value="XLF_CC"/>
    <property type="match status" value="1"/>
</dbReference>
<evidence type="ECO:0000259" key="10">
    <source>
        <dbReference type="Pfam" id="PF21928"/>
    </source>
</evidence>
<dbReference type="PANTHER" id="PTHR32235">
    <property type="entry name" value="NON-HOMOLOGOUS END-JOINING FACTOR 1"/>
    <property type="match status" value="1"/>
</dbReference>
<dbReference type="PANTHER" id="PTHR32235:SF1">
    <property type="entry name" value="NON-HOMOLOGOUS END-JOINING FACTOR 1"/>
    <property type="match status" value="1"/>
</dbReference>
<feature type="compositionally biased region" description="Low complexity" evidence="8">
    <location>
        <begin position="232"/>
        <end position="242"/>
    </location>
</feature>
<sequence length="286" mass="33166">MSDEDERLENLDEQPWVGIKTQSGNSIIVKYIFSHKSYELLLSDGISCYYERMEAEELSERNKETNPSLELTQGKLLHLIKSAFTGERNVKMIVKKESDKIQCSFTYSISGTLFQWKIIARRQVERMKSDLLSPLFQMAEELSRRQAVLFTKLREKDKEIDDLKNQGVKCSRKHLETPIFDESLFHESMKNAKAFKDICKDDDNMGFSPHLQRFYKEIMKKKCESDDEDIPASGSGNNASNSPVKSVRESPKKTSDQMRKEANDRKKAEEYNTPVVQSKKKKKLKI</sequence>
<accession>A0A7I8VLC9</accession>
<evidence type="ECO:0000256" key="5">
    <source>
        <dbReference type="ARBA" id="ARBA00023242"/>
    </source>
</evidence>
<keyword evidence="12" id="KW-1185">Reference proteome</keyword>
<evidence type="ECO:0000256" key="2">
    <source>
        <dbReference type="ARBA" id="ARBA00022763"/>
    </source>
</evidence>
<evidence type="ECO:0000256" key="6">
    <source>
        <dbReference type="ARBA" id="ARBA00025747"/>
    </source>
</evidence>
<dbReference type="InterPro" id="IPR053829">
    <property type="entry name" value="XLF-like_CC"/>
</dbReference>
<evidence type="ECO:0000259" key="9">
    <source>
        <dbReference type="Pfam" id="PF09302"/>
    </source>
</evidence>
<evidence type="ECO:0000313" key="12">
    <source>
        <dbReference type="Proteomes" id="UP000549394"/>
    </source>
</evidence>
<dbReference type="EMBL" id="CAJFCJ010000006">
    <property type="protein sequence ID" value="CAD5115366.1"/>
    <property type="molecule type" value="Genomic_DNA"/>
</dbReference>
<dbReference type="Gene3D" id="2.170.210.10">
    <property type="entry name" value="DNA double-strand break repair and VJ recombination XRCC4, N-terminal"/>
    <property type="match status" value="1"/>
</dbReference>
<proteinExistence type="inferred from homology"/>
<protein>
    <recommendedName>
        <fullName evidence="7">Non-homologous end-joining factor 1</fullName>
    </recommendedName>
</protein>
<organism evidence="11 12">
    <name type="scientific">Dimorphilus gyrociliatus</name>
    <dbReference type="NCBI Taxonomy" id="2664684"/>
    <lineage>
        <taxon>Eukaryota</taxon>
        <taxon>Metazoa</taxon>
        <taxon>Spiralia</taxon>
        <taxon>Lophotrochozoa</taxon>
        <taxon>Annelida</taxon>
        <taxon>Polychaeta</taxon>
        <taxon>Polychaeta incertae sedis</taxon>
        <taxon>Dinophilidae</taxon>
        <taxon>Dimorphilus</taxon>
    </lineage>
</organism>
<dbReference type="OrthoDB" id="2155935at2759"/>
<evidence type="ECO:0000256" key="3">
    <source>
        <dbReference type="ARBA" id="ARBA00023125"/>
    </source>
</evidence>
<dbReference type="Proteomes" id="UP000549394">
    <property type="component" value="Unassembled WGS sequence"/>
</dbReference>
<evidence type="ECO:0000313" key="11">
    <source>
        <dbReference type="EMBL" id="CAD5115366.1"/>
    </source>
</evidence>
<dbReference type="Gene3D" id="1.10.287.450">
    <property type="entry name" value="Helix hairpin bin"/>
    <property type="match status" value="1"/>
</dbReference>
<feature type="domain" description="XLF-like N-terminal" evidence="9">
    <location>
        <begin position="15"/>
        <end position="118"/>
    </location>
</feature>
<keyword evidence="4" id="KW-0234">DNA repair</keyword>
<dbReference type="GO" id="GO:0045027">
    <property type="term" value="F:DNA end binding"/>
    <property type="evidence" value="ECO:0007669"/>
    <property type="project" value="TreeGrafter"/>
</dbReference>
<keyword evidence="2" id="KW-0227">DNA damage</keyword>
<evidence type="ECO:0000256" key="1">
    <source>
        <dbReference type="ARBA" id="ARBA00004123"/>
    </source>
</evidence>
<comment type="similarity">
    <text evidence="6">Belongs to the XRCC4-XLF family. XLF subfamily.</text>
</comment>
<evidence type="ECO:0000256" key="7">
    <source>
        <dbReference type="ARBA" id="ARBA00044529"/>
    </source>
</evidence>
<keyword evidence="3" id="KW-0238">DNA-binding</keyword>
<dbReference type="InterPro" id="IPR015381">
    <property type="entry name" value="XLF-like_N"/>
</dbReference>
<comment type="subcellular location">
    <subcellularLocation>
        <location evidence="1">Nucleus</location>
    </subcellularLocation>
</comment>
<dbReference type="CDD" id="cd22285">
    <property type="entry name" value="HD_XLF_N"/>
    <property type="match status" value="1"/>
</dbReference>
<evidence type="ECO:0000256" key="8">
    <source>
        <dbReference type="SAM" id="MobiDB-lite"/>
    </source>
</evidence>
<reference evidence="11 12" key="1">
    <citation type="submission" date="2020-08" db="EMBL/GenBank/DDBJ databases">
        <authorList>
            <person name="Hejnol A."/>
        </authorList>
    </citation>
    <scope>NUCLEOTIDE SEQUENCE [LARGE SCALE GENOMIC DNA]</scope>
</reference>
<evidence type="ECO:0000256" key="4">
    <source>
        <dbReference type="ARBA" id="ARBA00023204"/>
    </source>
</evidence>
<feature type="domain" description="XLF-like coiled-coil region" evidence="10">
    <location>
        <begin position="126"/>
        <end position="171"/>
    </location>
</feature>
<name>A0A7I8VLC9_9ANNE</name>
<dbReference type="GO" id="GO:0006303">
    <property type="term" value="P:double-strand break repair via nonhomologous end joining"/>
    <property type="evidence" value="ECO:0007669"/>
    <property type="project" value="UniProtKB-ARBA"/>
</dbReference>
<dbReference type="AlphaFoldDB" id="A0A7I8VLC9"/>
<keyword evidence="5" id="KW-0539">Nucleus</keyword>
<feature type="compositionally biased region" description="Basic and acidic residues" evidence="8">
    <location>
        <begin position="246"/>
        <end position="270"/>
    </location>
</feature>
<gene>
    <name evidence="11" type="ORF">DGYR_LOCUS4117</name>
</gene>